<evidence type="ECO:0000259" key="11">
    <source>
        <dbReference type="PROSITE" id="PS50928"/>
    </source>
</evidence>
<gene>
    <name evidence="12" type="primary">pstA</name>
    <name evidence="12" type="ORF">GIW81_12520</name>
</gene>
<comment type="caution">
    <text evidence="9">Lacks conserved residue(s) required for the propagation of feature annotation.</text>
</comment>
<keyword evidence="4" id="KW-0813">Transport</keyword>
<protein>
    <recommendedName>
        <fullName evidence="3 9">Phosphate transport system permease protein PstA</fullName>
    </recommendedName>
</protein>
<feature type="transmembrane region" description="Helical" evidence="9">
    <location>
        <begin position="39"/>
        <end position="61"/>
    </location>
</feature>
<comment type="subcellular location">
    <subcellularLocation>
        <location evidence="9">Cell inner membrane</location>
        <topology evidence="9">Multi-pass membrane protein</topology>
    </subcellularLocation>
    <subcellularLocation>
        <location evidence="1">Cell membrane</location>
        <topology evidence="1">Multi-pass membrane protein</topology>
    </subcellularLocation>
</comment>
<evidence type="ECO:0000256" key="7">
    <source>
        <dbReference type="ARBA" id="ARBA00022989"/>
    </source>
</evidence>
<dbReference type="PANTHER" id="PTHR43470">
    <property type="entry name" value="PHOSPHATE TRANSPORT SYSTEM PERMEASE PROTEIN PSTA-RELATED"/>
    <property type="match status" value="1"/>
</dbReference>
<dbReference type="PROSITE" id="PS50928">
    <property type="entry name" value="ABC_TM1"/>
    <property type="match status" value="1"/>
</dbReference>
<dbReference type="GO" id="GO:0035435">
    <property type="term" value="P:phosphate ion transmembrane transport"/>
    <property type="evidence" value="ECO:0007669"/>
    <property type="project" value="InterPro"/>
</dbReference>
<dbReference type="GO" id="GO:0005886">
    <property type="term" value="C:plasma membrane"/>
    <property type="evidence" value="ECO:0007669"/>
    <property type="project" value="UniProtKB-SubCell"/>
</dbReference>
<dbReference type="CDD" id="cd06261">
    <property type="entry name" value="TM_PBP2"/>
    <property type="match status" value="1"/>
</dbReference>
<organism evidence="12 13">
    <name type="scientific">Hyphomicrobium album</name>
    <dbReference type="NCBI Taxonomy" id="2665159"/>
    <lineage>
        <taxon>Bacteria</taxon>
        <taxon>Pseudomonadati</taxon>
        <taxon>Pseudomonadota</taxon>
        <taxon>Alphaproteobacteria</taxon>
        <taxon>Hyphomicrobiales</taxon>
        <taxon>Hyphomicrobiaceae</taxon>
        <taxon>Hyphomicrobium</taxon>
    </lineage>
</organism>
<keyword evidence="6 9" id="KW-0812">Transmembrane</keyword>
<keyword evidence="13" id="KW-1185">Reference proteome</keyword>
<dbReference type="InterPro" id="IPR005672">
    <property type="entry name" value="Phosphate_PstA"/>
</dbReference>
<evidence type="ECO:0000256" key="1">
    <source>
        <dbReference type="ARBA" id="ARBA00004651"/>
    </source>
</evidence>
<keyword evidence="7 9" id="KW-1133">Transmembrane helix</keyword>
<evidence type="ECO:0000313" key="12">
    <source>
        <dbReference type="EMBL" id="MTD95156.1"/>
    </source>
</evidence>
<dbReference type="InterPro" id="IPR000515">
    <property type="entry name" value="MetI-like"/>
</dbReference>
<keyword evidence="8 9" id="KW-0472">Membrane</keyword>
<reference evidence="12 13" key="1">
    <citation type="submission" date="2019-11" db="EMBL/GenBank/DDBJ databases">
        <title>Identification of a novel strain.</title>
        <authorList>
            <person name="Xu Q."/>
            <person name="Wang G."/>
        </authorList>
    </citation>
    <scope>NUCLEOTIDE SEQUENCE [LARGE SCALE GENOMIC DNA]</scope>
    <source>
        <strain evidence="13">xq</strain>
    </source>
</reference>
<dbReference type="Pfam" id="PF11812">
    <property type="entry name" value="DUF3333"/>
    <property type="match status" value="1"/>
</dbReference>
<dbReference type="GO" id="GO:0005315">
    <property type="term" value="F:phosphate transmembrane transporter activity"/>
    <property type="evidence" value="ECO:0007669"/>
    <property type="project" value="InterPro"/>
</dbReference>
<evidence type="ECO:0000256" key="5">
    <source>
        <dbReference type="ARBA" id="ARBA00022475"/>
    </source>
</evidence>
<dbReference type="Proteomes" id="UP000440694">
    <property type="component" value="Unassembled WGS sequence"/>
</dbReference>
<dbReference type="Gene3D" id="1.10.3720.10">
    <property type="entry name" value="MetI-like"/>
    <property type="match status" value="1"/>
</dbReference>
<dbReference type="EMBL" id="WMBQ01000002">
    <property type="protein sequence ID" value="MTD95156.1"/>
    <property type="molecule type" value="Genomic_DNA"/>
</dbReference>
<dbReference type="InterPro" id="IPR035906">
    <property type="entry name" value="MetI-like_sf"/>
</dbReference>
<feature type="domain" description="ABC transmembrane type-1" evidence="11">
    <location>
        <begin position="393"/>
        <end position="597"/>
    </location>
</feature>
<feature type="transmembrane region" description="Helical" evidence="9">
    <location>
        <begin position="386"/>
        <end position="418"/>
    </location>
</feature>
<evidence type="ECO:0000256" key="4">
    <source>
        <dbReference type="ARBA" id="ARBA00022448"/>
    </source>
</evidence>
<evidence type="ECO:0000256" key="10">
    <source>
        <dbReference type="SAM" id="Coils"/>
    </source>
</evidence>
<evidence type="ECO:0000256" key="9">
    <source>
        <dbReference type="RuleBase" id="RU363043"/>
    </source>
</evidence>
<evidence type="ECO:0000256" key="3">
    <source>
        <dbReference type="ARBA" id="ARBA00016864"/>
    </source>
</evidence>
<feature type="coiled-coil region" evidence="10">
    <location>
        <begin position="247"/>
        <end position="281"/>
    </location>
</feature>
<name>A0A6I3KMW7_9HYPH</name>
<evidence type="ECO:0000256" key="8">
    <source>
        <dbReference type="ARBA" id="ARBA00023136"/>
    </source>
</evidence>
<proteinExistence type="inferred from homology"/>
<dbReference type="AlphaFoldDB" id="A0A6I3KMW7"/>
<dbReference type="SUPFAM" id="SSF161098">
    <property type="entry name" value="MetI-like"/>
    <property type="match status" value="1"/>
</dbReference>
<evidence type="ECO:0000256" key="2">
    <source>
        <dbReference type="ARBA" id="ARBA00007069"/>
    </source>
</evidence>
<keyword evidence="5 9" id="KW-1003">Cell membrane</keyword>
<comment type="similarity">
    <text evidence="2 9">Belongs to the binding-protein-dependent transport system permease family. CysTW subfamily.</text>
</comment>
<dbReference type="Pfam" id="PF00528">
    <property type="entry name" value="BPD_transp_1"/>
    <property type="match status" value="1"/>
</dbReference>
<feature type="transmembrane region" description="Helical" evidence="9">
    <location>
        <begin position="583"/>
        <end position="603"/>
    </location>
</feature>
<feature type="transmembrane region" description="Helical" evidence="9">
    <location>
        <begin position="438"/>
        <end position="460"/>
    </location>
</feature>
<evidence type="ECO:0000313" key="13">
    <source>
        <dbReference type="Proteomes" id="UP000440694"/>
    </source>
</evidence>
<accession>A0A6I3KMW7</accession>
<dbReference type="PANTHER" id="PTHR43470:SF5">
    <property type="entry name" value="PHOSPHATE TRANSPORT SYSTEM PERMEASE PROTEIN PSTA"/>
    <property type="match status" value="1"/>
</dbReference>
<keyword evidence="10" id="KW-0175">Coiled coil</keyword>
<comment type="caution">
    <text evidence="12">The sequence shown here is derived from an EMBL/GenBank/DDBJ whole genome shotgun (WGS) entry which is preliminary data.</text>
</comment>
<evidence type="ECO:0000256" key="6">
    <source>
        <dbReference type="ARBA" id="ARBA00022692"/>
    </source>
</evidence>
<dbReference type="InterPro" id="IPR024573">
    <property type="entry name" value="DUF3333"/>
</dbReference>
<dbReference type="NCBIfam" id="TIGR00974">
    <property type="entry name" value="3a0107s02c"/>
    <property type="match status" value="1"/>
</dbReference>
<sequence>MTDTTVSGSAPMQRRLDVTSDAARARVARRYRSERRFRLYGLAAILFAAVFLLALLTDIFIKAMPAFTQSELALSVMVSSDLVDPQKIAAGDFDKIVREGLYALFPQMQSRTERRALQDVLSSGAADDLRRMVIANPALIGQRITAPVLLSADADLYLKGISTDIRVLSGAGEATPSATAGKVTVFSTSNAFADQLLVVKQMLAKNAERQTHEADRLSTIVRSMDADLKAALTRLDEARKVNDGPQISALESRAKSLQSDKARLEGQVGDLRGKADALMQRHAGLGVTEQLTSDMPSVLIVINGGVIKAAAVGGDRVEGDVLIPLDSVAGAAAGQWQQVVVATPETSRKIRDPSIAILQELKGKGLVRSVPNLSFFEQGDSREPELAGVLGALVGSALTMLITLALCLPIGVLAAIYLEEFAPKNWITHIVEVNINNLAAVPSIVFGLLGLAVFLNFFGLPRSAPLVGGLVLALLVLPTIIIASRAALKAVPPSIREAALGVGASKQQAIFHHVLPLAMPGILTGTIIGMAHALGESAPLLLIGMVAFIVDVPGSFTQAATVLPVQIFLWSDLPEVGFQAKTAFAIIVLLLFLFVMNGLAIWLRKRFERRW</sequence>
<feature type="transmembrane region" description="Helical" evidence="9">
    <location>
        <begin position="466"/>
        <end position="488"/>
    </location>
</feature>